<evidence type="ECO:0000259" key="2">
    <source>
        <dbReference type="Pfam" id="PF20978"/>
    </source>
</evidence>
<organism evidence="3 4">
    <name type="scientific">Diaporthe helianthi</name>
    <dbReference type="NCBI Taxonomy" id="158607"/>
    <lineage>
        <taxon>Eukaryota</taxon>
        <taxon>Fungi</taxon>
        <taxon>Dikarya</taxon>
        <taxon>Ascomycota</taxon>
        <taxon>Pezizomycotina</taxon>
        <taxon>Sordariomycetes</taxon>
        <taxon>Sordariomycetidae</taxon>
        <taxon>Diaporthales</taxon>
        <taxon>Diaporthaceae</taxon>
        <taxon>Diaporthe</taxon>
    </lineage>
</organism>
<gene>
    <name evidence="3" type="ORF">DHEL01_v204109</name>
</gene>
<dbReference type="AlphaFoldDB" id="A0A2P5I4R7"/>
<dbReference type="Proteomes" id="UP000094444">
    <property type="component" value="Unassembled WGS sequence"/>
</dbReference>
<name>A0A2P5I4R7_DIAHE</name>
<protein>
    <recommendedName>
        <fullName evidence="2">Glutamyl-tRNA amidotransferase complex subunit Gta3 domain-containing protein</fullName>
    </recommendedName>
</protein>
<accession>A0A2P5I4R7</accession>
<keyword evidence="4" id="KW-1185">Reference proteome</keyword>
<comment type="caution">
    <text evidence="3">The sequence shown here is derived from an EMBL/GenBank/DDBJ whole genome shotgun (WGS) entry which is preliminary data.</text>
</comment>
<proteinExistence type="predicted"/>
<evidence type="ECO:0000313" key="3">
    <source>
        <dbReference type="EMBL" id="POS77502.1"/>
    </source>
</evidence>
<dbReference type="Pfam" id="PF20978">
    <property type="entry name" value="Gta3"/>
    <property type="match status" value="1"/>
</dbReference>
<dbReference type="EMBL" id="MAVT02000264">
    <property type="protein sequence ID" value="POS77502.1"/>
    <property type="molecule type" value="Genomic_DNA"/>
</dbReference>
<dbReference type="OrthoDB" id="5522061at2759"/>
<dbReference type="InParanoid" id="A0A2P5I4R7"/>
<evidence type="ECO:0000256" key="1">
    <source>
        <dbReference type="SAM" id="MobiDB-lite"/>
    </source>
</evidence>
<reference evidence="3" key="1">
    <citation type="submission" date="2017-09" db="EMBL/GenBank/DDBJ databases">
        <title>Polyketide synthases of a Diaporthe helianthi virulent isolate.</title>
        <authorList>
            <person name="Baroncelli R."/>
        </authorList>
    </citation>
    <scope>NUCLEOTIDE SEQUENCE [LARGE SCALE GENOMIC DNA]</scope>
    <source>
        <strain evidence="3">7/96</strain>
    </source>
</reference>
<feature type="compositionally biased region" description="Low complexity" evidence="1">
    <location>
        <begin position="56"/>
        <end position="65"/>
    </location>
</feature>
<evidence type="ECO:0000313" key="4">
    <source>
        <dbReference type="Proteomes" id="UP000094444"/>
    </source>
</evidence>
<feature type="compositionally biased region" description="Polar residues" evidence="1">
    <location>
        <begin position="37"/>
        <end position="47"/>
    </location>
</feature>
<feature type="domain" description="Glutamyl-tRNA amidotransferase complex subunit Gta3" evidence="2">
    <location>
        <begin position="100"/>
        <end position="154"/>
    </location>
</feature>
<feature type="compositionally biased region" description="Low complexity" evidence="1">
    <location>
        <begin position="25"/>
        <end position="36"/>
    </location>
</feature>
<dbReference type="InterPro" id="IPR049545">
    <property type="entry name" value="Gta3_dom"/>
</dbReference>
<sequence>MGPGRLLFKTPLMASGLQLQAQAATRTTPSSSWSSTDLRANSPQGTNSSPSPSPSPSSSSSSSSSFSHQQHTPGSPDLASIFANPTWSVRSLLPTSTTSRRKITTATLDHLLRLSALPRPDNRADKERMLTTLRAQLHFVRDIRSVDTSGCEPLRSIRDETFAGVAESTITLETLREALSRENLVGYRQRPRRVRDAQESVQSEEERLVEAATVERRDRRYFVVASGKGREKEA</sequence>
<feature type="region of interest" description="Disordered" evidence="1">
    <location>
        <begin position="18"/>
        <end position="79"/>
    </location>
</feature>